<protein>
    <submittedName>
        <fullName evidence="7">Long-chain-fatty-acid--CoA ligase</fullName>
        <ecNumber evidence="7">6.2.1.3</ecNumber>
    </submittedName>
</protein>
<evidence type="ECO:0000313" key="7">
    <source>
        <dbReference type="EMBL" id="MFC6381506.1"/>
    </source>
</evidence>
<dbReference type="NCBIfam" id="NF004837">
    <property type="entry name" value="PRK06187.1"/>
    <property type="match status" value="1"/>
</dbReference>
<dbReference type="InterPro" id="IPR000873">
    <property type="entry name" value="AMP-dep_synth/lig_dom"/>
</dbReference>
<accession>A0ABW1W717</accession>
<dbReference type="PROSITE" id="PS00455">
    <property type="entry name" value="AMP_BINDING"/>
    <property type="match status" value="1"/>
</dbReference>
<dbReference type="CDD" id="cd12119">
    <property type="entry name" value="ttLC_FACS_AlkK_like"/>
    <property type="match status" value="1"/>
</dbReference>
<evidence type="ECO:0000313" key="8">
    <source>
        <dbReference type="Proteomes" id="UP001596264"/>
    </source>
</evidence>
<dbReference type="InterPro" id="IPR042099">
    <property type="entry name" value="ANL_N_sf"/>
</dbReference>
<evidence type="ECO:0000256" key="1">
    <source>
        <dbReference type="ARBA" id="ARBA00006432"/>
    </source>
</evidence>
<sequence length="546" mass="60261">MLGQMMQRPLLISHLIQHAAKYHGDTPIISRETDGSTTLSDWKTIHSNSKRLANALAKLGMEQGDRLATIAWNNRRHLEIWYGVSGAGMVCHTINPRLFPQQIIYVVNDAEDQVLFFEKTFLPLVMGVKDHLKTVKHFVCMTAPDEEVRAQLPNVIFYDDIVDEESDEFEWPELDENAPASLCYTSGTTGNPKGVLYTNRSTVLHSFGISLPDSINLSAQDVVLPVVPMFHANAWGLPYAAAMIGASLVLPGPNLDGHSLANMIDDYKVNVAVGVPTIWQTLLAAAKETGTKLPSLKRNVVGGSACPSSMIKTFRDEFGCETLHAWGMTETSPLGTANQLKAKHSDLSEEDKLTVRLSQGRPPFGVEIRIVDSEQNNKLLPNDGKTSGNVQIRGYWIVDTYFNNEQSALESDGWFDTGDIATINEDGYLRIRDRAKDLIKSGGEWISSVELEDIAMSHPAVAMAAVIGAAHPKWDERPIIITQLAVGEQVSEEALIAHYEGKVAKWQLPNAVIFVEAVPLNGTGKMLKKDLREQYGNHLIERGLID</sequence>
<comment type="caution">
    <text evidence="7">The sequence shown here is derived from an EMBL/GenBank/DDBJ whole genome shotgun (WGS) entry which is preliminary data.</text>
</comment>
<dbReference type="EMBL" id="JBHSTZ010000025">
    <property type="protein sequence ID" value="MFC6381506.1"/>
    <property type="molecule type" value="Genomic_DNA"/>
</dbReference>
<dbReference type="InterPro" id="IPR025110">
    <property type="entry name" value="AMP-bd_C"/>
</dbReference>
<dbReference type="InterPro" id="IPR020845">
    <property type="entry name" value="AMP-binding_CS"/>
</dbReference>
<organism evidence="7 8">
    <name type="scientific">Psychrobacter glacincola</name>
    <dbReference type="NCBI Taxonomy" id="56810"/>
    <lineage>
        <taxon>Bacteria</taxon>
        <taxon>Pseudomonadati</taxon>
        <taxon>Pseudomonadota</taxon>
        <taxon>Gammaproteobacteria</taxon>
        <taxon>Moraxellales</taxon>
        <taxon>Moraxellaceae</taxon>
        <taxon>Psychrobacter</taxon>
    </lineage>
</organism>
<keyword evidence="8" id="KW-1185">Reference proteome</keyword>
<proteinExistence type="inferred from homology"/>
<dbReference type="GO" id="GO:0004467">
    <property type="term" value="F:long-chain fatty acid-CoA ligase activity"/>
    <property type="evidence" value="ECO:0007669"/>
    <property type="project" value="UniProtKB-EC"/>
</dbReference>
<feature type="domain" description="AMP-binding enzyme C-terminal" evidence="6">
    <location>
        <begin position="450"/>
        <end position="525"/>
    </location>
</feature>
<dbReference type="Pfam" id="PF13193">
    <property type="entry name" value="AMP-binding_C"/>
    <property type="match status" value="1"/>
</dbReference>
<dbReference type="Gene3D" id="3.30.300.30">
    <property type="match status" value="1"/>
</dbReference>
<comment type="similarity">
    <text evidence="1">Belongs to the ATP-dependent AMP-binding enzyme family.</text>
</comment>
<dbReference type="RefSeq" id="WP_201561703.1">
    <property type="nucleotide sequence ID" value="NZ_CAJGZK010000004.1"/>
</dbReference>
<dbReference type="PANTHER" id="PTHR43859">
    <property type="entry name" value="ACYL-ACTIVATING ENZYME"/>
    <property type="match status" value="1"/>
</dbReference>
<name>A0ABW1W717_9GAMM</name>
<dbReference type="Pfam" id="PF00501">
    <property type="entry name" value="AMP-binding"/>
    <property type="match status" value="1"/>
</dbReference>
<evidence type="ECO:0000259" key="5">
    <source>
        <dbReference type="Pfam" id="PF00501"/>
    </source>
</evidence>
<dbReference type="EC" id="6.2.1.3" evidence="7"/>
<evidence type="ECO:0000259" key="6">
    <source>
        <dbReference type="Pfam" id="PF13193"/>
    </source>
</evidence>
<keyword evidence="3" id="KW-0276">Fatty acid metabolism</keyword>
<keyword evidence="4" id="KW-0443">Lipid metabolism</keyword>
<feature type="domain" description="AMP-dependent synthetase/ligase" evidence="5">
    <location>
        <begin position="17"/>
        <end position="402"/>
    </location>
</feature>
<evidence type="ECO:0000256" key="2">
    <source>
        <dbReference type="ARBA" id="ARBA00022598"/>
    </source>
</evidence>
<evidence type="ECO:0000256" key="3">
    <source>
        <dbReference type="ARBA" id="ARBA00022832"/>
    </source>
</evidence>
<dbReference type="Proteomes" id="UP001596264">
    <property type="component" value="Unassembled WGS sequence"/>
</dbReference>
<keyword evidence="2 7" id="KW-0436">Ligase</keyword>
<dbReference type="InterPro" id="IPR045851">
    <property type="entry name" value="AMP-bd_C_sf"/>
</dbReference>
<dbReference type="PANTHER" id="PTHR43859:SF4">
    <property type="entry name" value="BUTANOATE--COA LIGASE AAE1-RELATED"/>
    <property type="match status" value="1"/>
</dbReference>
<evidence type="ECO:0000256" key="4">
    <source>
        <dbReference type="ARBA" id="ARBA00023098"/>
    </source>
</evidence>
<dbReference type="Gene3D" id="3.40.50.12780">
    <property type="entry name" value="N-terminal domain of ligase-like"/>
    <property type="match status" value="1"/>
</dbReference>
<reference evidence="8" key="1">
    <citation type="journal article" date="2019" name="Int. J. Syst. Evol. Microbiol.">
        <title>The Global Catalogue of Microorganisms (GCM) 10K type strain sequencing project: providing services to taxonomists for standard genome sequencing and annotation.</title>
        <authorList>
            <consortium name="The Broad Institute Genomics Platform"/>
            <consortium name="The Broad Institute Genome Sequencing Center for Infectious Disease"/>
            <person name="Wu L."/>
            <person name="Ma J."/>
        </authorList>
    </citation>
    <scope>NUCLEOTIDE SEQUENCE [LARGE SCALE GENOMIC DNA]</scope>
    <source>
        <strain evidence="8">CCM 2050</strain>
    </source>
</reference>
<dbReference type="SUPFAM" id="SSF56801">
    <property type="entry name" value="Acetyl-CoA synthetase-like"/>
    <property type="match status" value="1"/>
</dbReference>
<gene>
    <name evidence="7" type="ORF">ACFP58_08570</name>
</gene>